<evidence type="ECO:0000313" key="4">
    <source>
        <dbReference type="EMBL" id="KAK0599740.1"/>
    </source>
</evidence>
<evidence type="ECO:0000256" key="2">
    <source>
        <dbReference type="ARBA" id="ARBA00023295"/>
    </source>
</evidence>
<dbReference type="Pfam" id="PF01915">
    <property type="entry name" value="Glyco_hydro_3_C"/>
    <property type="match status" value="1"/>
</dbReference>
<dbReference type="GO" id="GO:0008422">
    <property type="term" value="F:beta-glucosidase activity"/>
    <property type="evidence" value="ECO:0007669"/>
    <property type="project" value="TreeGrafter"/>
</dbReference>
<keyword evidence="1" id="KW-0378">Hydrolase</keyword>
<reference evidence="4" key="2">
    <citation type="submission" date="2023-06" db="EMBL/GenBank/DDBJ databases">
        <authorList>
            <person name="Swenson N.G."/>
            <person name="Wegrzyn J.L."/>
            <person name="Mcevoy S.L."/>
        </authorList>
    </citation>
    <scope>NUCLEOTIDE SEQUENCE</scope>
    <source>
        <strain evidence="4">NS2018</strain>
        <tissue evidence="4">Leaf</tissue>
    </source>
</reference>
<keyword evidence="5" id="KW-1185">Reference proteome</keyword>
<feature type="domain" description="Glycoside hydrolase family 3 C-terminal" evidence="3">
    <location>
        <begin position="2"/>
        <end position="62"/>
    </location>
</feature>
<proteinExistence type="predicted"/>
<dbReference type="AlphaFoldDB" id="A0AA39W119"/>
<gene>
    <name evidence="4" type="ORF">LWI29_008143</name>
</gene>
<sequence>MNALVAAWLPGSEGQGVADVLFGDYGFTGKLSRTWFKTVDQLPMNVGDPHYDPLFPFGFGLTTKPFQKN</sequence>
<dbReference type="InterPro" id="IPR036881">
    <property type="entry name" value="Glyco_hydro_3_C_sf"/>
</dbReference>
<dbReference type="InterPro" id="IPR051915">
    <property type="entry name" value="Cellulose_Degrad_GH3"/>
</dbReference>
<organism evidence="4 5">
    <name type="scientific">Acer saccharum</name>
    <name type="common">Sugar maple</name>
    <dbReference type="NCBI Taxonomy" id="4024"/>
    <lineage>
        <taxon>Eukaryota</taxon>
        <taxon>Viridiplantae</taxon>
        <taxon>Streptophyta</taxon>
        <taxon>Embryophyta</taxon>
        <taxon>Tracheophyta</taxon>
        <taxon>Spermatophyta</taxon>
        <taxon>Magnoliopsida</taxon>
        <taxon>eudicotyledons</taxon>
        <taxon>Gunneridae</taxon>
        <taxon>Pentapetalae</taxon>
        <taxon>rosids</taxon>
        <taxon>malvids</taxon>
        <taxon>Sapindales</taxon>
        <taxon>Sapindaceae</taxon>
        <taxon>Hippocastanoideae</taxon>
        <taxon>Acereae</taxon>
        <taxon>Acer</taxon>
    </lineage>
</organism>
<dbReference type="Proteomes" id="UP001168877">
    <property type="component" value="Unassembled WGS sequence"/>
</dbReference>
<accession>A0AA39W119</accession>
<reference evidence="4" key="1">
    <citation type="journal article" date="2022" name="Plant J.">
        <title>Strategies of tolerance reflected in two North American maple genomes.</title>
        <authorList>
            <person name="McEvoy S.L."/>
            <person name="Sezen U.U."/>
            <person name="Trouern-Trend A."/>
            <person name="McMahon S.M."/>
            <person name="Schaberg P.G."/>
            <person name="Yang J."/>
            <person name="Wegrzyn J.L."/>
            <person name="Swenson N.G."/>
        </authorList>
    </citation>
    <scope>NUCLEOTIDE SEQUENCE</scope>
    <source>
        <strain evidence="4">NS2018</strain>
    </source>
</reference>
<dbReference type="PANTHER" id="PTHR30620">
    <property type="entry name" value="PERIPLASMIC BETA-GLUCOSIDASE-RELATED"/>
    <property type="match status" value="1"/>
</dbReference>
<protein>
    <recommendedName>
        <fullName evidence="3">Glycoside hydrolase family 3 C-terminal domain-containing protein</fullName>
    </recommendedName>
</protein>
<evidence type="ECO:0000259" key="3">
    <source>
        <dbReference type="Pfam" id="PF01915"/>
    </source>
</evidence>
<dbReference type="Gene3D" id="3.40.50.1700">
    <property type="entry name" value="Glycoside hydrolase family 3 C-terminal domain"/>
    <property type="match status" value="1"/>
</dbReference>
<dbReference type="EMBL" id="JAUESC010000003">
    <property type="protein sequence ID" value="KAK0599740.1"/>
    <property type="molecule type" value="Genomic_DNA"/>
</dbReference>
<dbReference type="PANTHER" id="PTHR30620:SF91">
    <property type="entry name" value="BETA-GLUCOSIDASE"/>
    <property type="match status" value="1"/>
</dbReference>
<name>A0AA39W119_ACESA</name>
<keyword evidence="2" id="KW-0326">Glycosidase</keyword>
<dbReference type="InterPro" id="IPR002772">
    <property type="entry name" value="Glyco_hydro_3_C"/>
</dbReference>
<evidence type="ECO:0000313" key="5">
    <source>
        <dbReference type="Proteomes" id="UP001168877"/>
    </source>
</evidence>
<dbReference type="GO" id="GO:0009251">
    <property type="term" value="P:glucan catabolic process"/>
    <property type="evidence" value="ECO:0007669"/>
    <property type="project" value="TreeGrafter"/>
</dbReference>
<dbReference type="SUPFAM" id="SSF52279">
    <property type="entry name" value="Beta-D-glucan exohydrolase, C-terminal domain"/>
    <property type="match status" value="1"/>
</dbReference>
<comment type="caution">
    <text evidence="4">The sequence shown here is derived from an EMBL/GenBank/DDBJ whole genome shotgun (WGS) entry which is preliminary data.</text>
</comment>
<evidence type="ECO:0000256" key="1">
    <source>
        <dbReference type="ARBA" id="ARBA00022801"/>
    </source>
</evidence>